<dbReference type="SUPFAM" id="SSF53098">
    <property type="entry name" value="Ribonuclease H-like"/>
    <property type="match status" value="1"/>
</dbReference>
<evidence type="ECO:0000313" key="3">
    <source>
        <dbReference type="EMBL" id="MBC6009439.1"/>
    </source>
</evidence>
<feature type="domain" description="Integrase catalytic" evidence="2">
    <location>
        <begin position="228"/>
        <end position="443"/>
    </location>
</feature>
<gene>
    <name evidence="3" type="ORF">H8909_04125</name>
</gene>
<protein>
    <submittedName>
        <fullName evidence="3">Mu transposase C-terminal domain-containing protein</fullName>
    </submittedName>
</protein>
<dbReference type="InterPro" id="IPR012337">
    <property type="entry name" value="RNaseH-like_sf"/>
</dbReference>
<organism evidence="3 4">
    <name type="scientific">Catenibacterium faecis</name>
    <dbReference type="NCBI Taxonomy" id="2764323"/>
    <lineage>
        <taxon>Bacteria</taxon>
        <taxon>Bacillati</taxon>
        <taxon>Bacillota</taxon>
        <taxon>Erysipelotrichia</taxon>
        <taxon>Erysipelotrichales</taxon>
        <taxon>Coprobacillaceae</taxon>
        <taxon>Catenibacterium</taxon>
    </lineage>
</organism>
<accession>A0ABR7K9Q4</accession>
<reference evidence="3 4" key="1">
    <citation type="submission" date="2020-08" db="EMBL/GenBank/DDBJ databases">
        <authorList>
            <person name="Liu C."/>
            <person name="Sun Q."/>
        </authorList>
    </citation>
    <scope>NUCLEOTIDE SEQUENCE [LARGE SCALE GENOMIC DNA]</scope>
    <source>
        <strain evidence="3 4">NSJ-22</strain>
    </source>
</reference>
<evidence type="ECO:0000313" key="4">
    <source>
        <dbReference type="Proteomes" id="UP000603474"/>
    </source>
</evidence>
<dbReference type="Proteomes" id="UP000603474">
    <property type="component" value="Unassembled WGS sequence"/>
</dbReference>
<proteinExistence type="predicted"/>
<evidence type="ECO:0000259" key="2">
    <source>
        <dbReference type="PROSITE" id="PS50994"/>
    </source>
</evidence>
<dbReference type="InterPro" id="IPR036397">
    <property type="entry name" value="RNaseH_sf"/>
</dbReference>
<dbReference type="Gene3D" id="3.30.420.10">
    <property type="entry name" value="Ribonuclease H-like superfamily/Ribonuclease H"/>
    <property type="match status" value="1"/>
</dbReference>
<name>A0ABR7K9Q4_9FIRM</name>
<keyword evidence="4" id="KW-1185">Reference proteome</keyword>
<dbReference type="EMBL" id="JACRWG010000010">
    <property type="protein sequence ID" value="MBC6009439.1"/>
    <property type="molecule type" value="Genomic_DNA"/>
</dbReference>
<sequence>MKKNDYLKVNDIIYRILAVDKDNYLVLNCNTKNMPVWRLEAELADGVIINREEAFEILEIELIEEELTGIAFKQAHERYTMIAGVLAFMNDDSLRNRAIAMAVDTYGISRRTLTTYLCNYLVTDNISSLVPKSRKKNRPMTDDEKIMRWSLNKFYYTRHKNKLSDCYVMMLKEKYTDESGKLKEEHPSIHQFRYFFNKTRKKQTELISREGIKEYQLNHRPLLGESIQDFAPTIGTGMLDGTVCDLYLVDSSGKLVGRPLLVACVDAYSGLCCGYSLLWEGGVYSVREMMLNVIEDKVKWCKQFGIKIEKKQWPCDKLPGVLVTDRGSEYISYNFEQISELGCQVISLPSFSANMKGPVEKLFDLVQDGFKPYLRGKGIIEPDFQKRGCVDYRLESCLTIEQFEKIIIHTIIYYNNRVLENFPYTEDMITDGIVPTLAGIWNYQTEYGNSNLLSISKEQLVLTLLPRTEGRFTRKGLVVNKMRYDADGFTEEYLNGGKCTVAFNPDDASKVWMFEEGTYTKFTLIEKKYQGMSVNEVHTQKKKQRQYVAGFREDTLAAKVELSQKITTIAAQAAKSDNTDIRGVTKRRQKARTQRHRDLMSEVNNNE</sequence>
<evidence type="ECO:0000256" key="1">
    <source>
        <dbReference type="SAM" id="MobiDB-lite"/>
    </source>
</evidence>
<comment type="caution">
    <text evidence="3">The sequence shown here is derived from an EMBL/GenBank/DDBJ whole genome shotgun (WGS) entry which is preliminary data.</text>
</comment>
<dbReference type="InterPro" id="IPR001584">
    <property type="entry name" value="Integrase_cat-core"/>
</dbReference>
<feature type="region of interest" description="Disordered" evidence="1">
    <location>
        <begin position="577"/>
        <end position="607"/>
    </location>
</feature>
<feature type="compositionally biased region" description="Basic residues" evidence="1">
    <location>
        <begin position="584"/>
        <end position="595"/>
    </location>
</feature>
<dbReference type="RefSeq" id="WP_187011957.1">
    <property type="nucleotide sequence ID" value="NZ_JACRWG010000010.1"/>
</dbReference>
<dbReference type="PROSITE" id="PS50994">
    <property type="entry name" value="INTEGRASE"/>
    <property type="match status" value="1"/>
</dbReference>